<dbReference type="EMBL" id="QGKV02000297">
    <property type="protein sequence ID" value="KAF3610822.1"/>
    <property type="molecule type" value="Genomic_DNA"/>
</dbReference>
<accession>A0ABQ7F4Z0</accession>
<keyword evidence="2" id="KW-1185">Reference proteome</keyword>
<gene>
    <name evidence="1" type="ORF">DY000_02049179</name>
</gene>
<comment type="caution">
    <text evidence="1">The sequence shown here is derived from an EMBL/GenBank/DDBJ whole genome shotgun (WGS) entry which is preliminary data.</text>
</comment>
<evidence type="ECO:0000313" key="1">
    <source>
        <dbReference type="EMBL" id="KAF3610822.1"/>
    </source>
</evidence>
<organism evidence="1 2">
    <name type="scientific">Brassica cretica</name>
    <name type="common">Mustard</name>
    <dbReference type="NCBI Taxonomy" id="69181"/>
    <lineage>
        <taxon>Eukaryota</taxon>
        <taxon>Viridiplantae</taxon>
        <taxon>Streptophyta</taxon>
        <taxon>Embryophyta</taxon>
        <taxon>Tracheophyta</taxon>
        <taxon>Spermatophyta</taxon>
        <taxon>Magnoliopsida</taxon>
        <taxon>eudicotyledons</taxon>
        <taxon>Gunneridae</taxon>
        <taxon>Pentapetalae</taxon>
        <taxon>rosids</taxon>
        <taxon>malvids</taxon>
        <taxon>Brassicales</taxon>
        <taxon>Brassicaceae</taxon>
        <taxon>Brassiceae</taxon>
        <taxon>Brassica</taxon>
    </lineage>
</organism>
<name>A0ABQ7F4Z0_BRACR</name>
<protein>
    <submittedName>
        <fullName evidence="1">Uncharacterized protein</fullName>
    </submittedName>
</protein>
<sequence length="858" mass="94844">MTFLQHKFFRETSYQRNIISKTLEAGRKLIRTGSKHDGIKARRENPKLDENPKFGIMEVFVKPDRKYLPPRKLPEGPKSGEWTEKLEVARCMGSDHGPDIGEEWWRPACVLDMQPAMWSTRCRRACVRSHAKRHTGCHQPEADWLVSPINTPTTPAHFFTSRPVQNNLKTSLTSGRSGGVLHVSWTCSQPCGARGAAAHASGAMRSDTRAATNLKLIGWWSFQGQLSIDFVSAPREVQIHGFRSVKVLLDTLPGSPKNCPEDRGGSVRVQISPSRSVSVYMIKPRFCPSLDQSTPVKLSIAFWPSLLRSTSCFSPRTLGFKETPYSLDRDDSDERGHVLWLSITRRYNVAVTRRTVGCRAVPTLSLKSGLGTGFGLVCIWFPLLEARSWQEAKSNLVTVCLGLAFIACRGVNFVTLAGSSLIRHVALLDHGVGLDGQSYSCLIVGRPVGSFISNPGCWTVDRSCSCLIFGWLIDLCLGQFGGVTRGVLGPRLGPGGDIGIRRFYDKSGDRGWNPEVAQEYMVFPLDPEIAFEAVLEPGGLDPEIAVWNPEEPGGSSLDPEIFDWKPEAIGEPRGTVLRLPRQDYYWYLFGFRIPPLGSWPLSSSYDVFYFCRKSLTGLEGAGVCVMTQVSGLRYFPRLEKQDLDCSLHFTVPRCAFGCTGVSGDGFQYGLCLLLDLVYGPVGTDLGIRQQSYGIPVLGGHRCEGGSWRHSGSVVAVESTRVLHCPWRSSSVYSLVRASYGKGLMPTAHPAVRSCTRPIRSSCSDGRFSRTVLDQMEAKSSESFKSLALERFREATVGFGFYSVEFNSGLTDGLRMTNKTGKASFSTVDSVIWSWVMLKLQSGRAQVDLRSVCSARSED</sequence>
<evidence type="ECO:0000313" key="2">
    <source>
        <dbReference type="Proteomes" id="UP000266723"/>
    </source>
</evidence>
<reference evidence="1 2" key="1">
    <citation type="journal article" date="2020" name="BMC Genomics">
        <title>Intraspecific diversification of the crop wild relative Brassica cretica Lam. using demographic model selection.</title>
        <authorList>
            <person name="Kioukis A."/>
            <person name="Michalopoulou V.A."/>
            <person name="Briers L."/>
            <person name="Pirintsos S."/>
            <person name="Studholme D.J."/>
            <person name="Pavlidis P."/>
            <person name="Sarris P.F."/>
        </authorList>
    </citation>
    <scope>NUCLEOTIDE SEQUENCE [LARGE SCALE GENOMIC DNA]</scope>
    <source>
        <strain evidence="2">cv. PFS-1207/04</strain>
    </source>
</reference>
<dbReference type="Proteomes" id="UP000266723">
    <property type="component" value="Unassembled WGS sequence"/>
</dbReference>
<proteinExistence type="predicted"/>